<keyword evidence="5 13" id="KW-0812">Transmembrane</keyword>
<keyword evidence="15" id="KW-1185">Reference proteome</keyword>
<accession>K6X2T6</accession>
<keyword evidence="6" id="KW-0631">Potassium channel</keyword>
<comment type="similarity">
    <text evidence="2">Belongs to the TMEM175 family.</text>
</comment>
<comment type="caution">
    <text evidence="14">The sequence shown here is derived from an EMBL/GenBank/DDBJ whole genome shotgun (WGS) entry which is preliminary data.</text>
</comment>
<evidence type="ECO:0000256" key="13">
    <source>
        <dbReference type="SAM" id="Phobius"/>
    </source>
</evidence>
<evidence type="ECO:0000256" key="8">
    <source>
        <dbReference type="ARBA" id="ARBA00022989"/>
    </source>
</evidence>
<feature type="transmembrane region" description="Helical" evidence="13">
    <location>
        <begin position="120"/>
        <end position="140"/>
    </location>
</feature>
<protein>
    <recommendedName>
        <fullName evidence="16">DUF1211 domain-containing protein</fullName>
    </recommendedName>
</protein>
<dbReference type="EMBL" id="BAHC01000206">
    <property type="protein sequence ID" value="GAB93119.1"/>
    <property type="molecule type" value="Genomic_DNA"/>
</dbReference>
<dbReference type="PANTHER" id="PTHR31462">
    <property type="entry name" value="ENDOSOMAL/LYSOSOMAL POTASSIUM CHANNEL TMEM175"/>
    <property type="match status" value="1"/>
</dbReference>
<evidence type="ECO:0000256" key="1">
    <source>
        <dbReference type="ARBA" id="ARBA00004141"/>
    </source>
</evidence>
<evidence type="ECO:0000313" key="14">
    <source>
        <dbReference type="EMBL" id="GAB93119.1"/>
    </source>
</evidence>
<evidence type="ECO:0000256" key="6">
    <source>
        <dbReference type="ARBA" id="ARBA00022826"/>
    </source>
</evidence>
<feature type="transmembrane region" description="Helical" evidence="13">
    <location>
        <begin position="185"/>
        <end position="205"/>
    </location>
</feature>
<comment type="subcellular location">
    <subcellularLocation>
        <location evidence="1">Membrane</location>
        <topology evidence="1">Multi-pass membrane protein</topology>
    </subcellularLocation>
</comment>
<evidence type="ECO:0000256" key="10">
    <source>
        <dbReference type="ARBA" id="ARBA00023136"/>
    </source>
</evidence>
<keyword evidence="10 13" id="KW-0472">Membrane</keyword>
<dbReference type="OrthoDB" id="7626281at2"/>
<dbReference type="PANTHER" id="PTHR31462:SF5">
    <property type="entry name" value="ENDOSOMAL_LYSOSOMAL PROTON CHANNEL TMEM175"/>
    <property type="match status" value="1"/>
</dbReference>
<evidence type="ECO:0000256" key="2">
    <source>
        <dbReference type="ARBA" id="ARBA00006920"/>
    </source>
</evidence>
<dbReference type="AlphaFoldDB" id="K6X2T6"/>
<gene>
    <name evidence="14" type="ORF">GORHZ_206_00230</name>
</gene>
<evidence type="ECO:0000256" key="11">
    <source>
        <dbReference type="ARBA" id="ARBA00023303"/>
    </source>
</evidence>
<dbReference type="Pfam" id="PF06736">
    <property type="entry name" value="TMEM175"/>
    <property type="match status" value="1"/>
</dbReference>
<keyword evidence="4" id="KW-0633">Potassium transport</keyword>
<reference evidence="14 15" key="1">
    <citation type="submission" date="2012-08" db="EMBL/GenBank/DDBJ databases">
        <title>Whole genome shotgun sequence of Gordonia rhizosphera NBRC 16068.</title>
        <authorList>
            <person name="Takarada H."/>
            <person name="Isaki S."/>
            <person name="Hosoyama A."/>
            <person name="Tsuchikane K."/>
            <person name="Katsumata H."/>
            <person name="Baba S."/>
            <person name="Ohji S."/>
            <person name="Yamazaki S."/>
            <person name="Fujita N."/>
        </authorList>
    </citation>
    <scope>NUCLEOTIDE SEQUENCE [LARGE SCALE GENOMIC DNA]</scope>
    <source>
        <strain evidence="14 15">NBRC 16068</strain>
    </source>
</reference>
<dbReference type="GO" id="GO:0016020">
    <property type="term" value="C:membrane"/>
    <property type="evidence" value="ECO:0007669"/>
    <property type="project" value="UniProtKB-SubCell"/>
</dbReference>
<sequence>MSERELTSAERRRGESDRVKAFSDGVFAIIITILVLEIGVPAGLDELSLTQALDDVWPELAAWTISFLLTGMYWTWHRDLFNQVRYVDRGVVWLNLLLLLPTALIPFAASVLGEYPTDPIGIHVYGTVLIATALMRWVLYAYAMRRPELLWTAISPRHRRIGAAISLAPVPVYAIAMLVAEPAPYLSLSLYLLLPLLYFALITALRRRPGTQSEAEDYA</sequence>
<dbReference type="InterPro" id="IPR010617">
    <property type="entry name" value="TMEM175-like"/>
</dbReference>
<dbReference type="RefSeq" id="WP_006338063.1">
    <property type="nucleotide sequence ID" value="NZ_BAHC01000206.1"/>
</dbReference>
<feature type="transmembrane region" description="Helical" evidence="13">
    <location>
        <begin position="161"/>
        <end position="179"/>
    </location>
</feature>
<evidence type="ECO:0000256" key="12">
    <source>
        <dbReference type="ARBA" id="ARBA00034430"/>
    </source>
</evidence>
<keyword evidence="9" id="KW-0406">Ion transport</keyword>
<feature type="transmembrane region" description="Helical" evidence="13">
    <location>
        <begin position="86"/>
        <end position="108"/>
    </location>
</feature>
<dbReference type="GO" id="GO:0005267">
    <property type="term" value="F:potassium channel activity"/>
    <property type="evidence" value="ECO:0007669"/>
    <property type="project" value="UniProtKB-KW"/>
</dbReference>
<evidence type="ECO:0000256" key="7">
    <source>
        <dbReference type="ARBA" id="ARBA00022958"/>
    </source>
</evidence>
<evidence type="ECO:0000313" key="15">
    <source>
        <dbReference type="Proteomes" id="UP000008363"/>
    </source>
</evidence>
<evidence type="ECO:0000256" key="3">
    <source>
        <dbReference type="ARBA" id="ARBA00022448"/>
    </source>
</evidence>
<evidence type="ECO:0000256" key="5">
    <source>
        <dbReference type="ARBA" id="ARBA00022692"/>
    </source>
</evidence>
<comment type="catalytic activity">
    <reaction evidence="12">
        <text>K(+)(in) = K(+)(out)</text>
        <dbReference type="Rhea" id="RHEA:29463"/>
        <dbReference type="ChEBI" id="CHEBI:29103"/>
    </reaction>
</comment>
<dbReference type="Proteomes" id="UP000008363">
    <property type="component" value="Unassembled WGS sequence"/>
</dbReference>
<keyword evidence="11" id="KW-0407">Ion channel</keyword>
<keyword evidence="8 13" id="KW-1133">Transmembrane helix</keyword>
<proteinExistence type="inferred from homology"/>
<evidence type="ECO:0000256" key="4">
    <source>
        <dbReference type="ARBA" id="ARBA00022538"/>
    </source>
</evidence>
<organism evidence="14 15">
    <name type="scientific">Gordonia rhizosphera NBRC 16068</name>
    <dbReference type="NCBI Taxonomy" id="1108045"/>
    <lineage>
        <taxon>Bacteria</taxon>
        <taxon>Bacillati</taxon>
        <taxon>Actinomycetota</taxon>
        <taxon>Actinomycetes</taxon>
        <taxon>Mycobacteriales</taxon>
        <taxon>Gordoniaceae</taxon>
        <taxon>Gordonia</taxon>
    </lineage>
</organism>
<evidence type="ECO:0008006" key="16">
    <source>
        <dbReference type="Google" id="ProtNLM"/>
    </source>
</evidence>
<dbReference type="eggNOG" id="COG3548">
    <property type="taxonomic scope" value="Bacteria"/>
</dbReference>
<keyword evidence="3" id="KW-0813">Transport</keyword>
<name>K6X2T6_9ACTN</name>
<evidence type="ECO:0000256" key="9">
    <source>
        <dbReference type="ARBA" id="ARBA00023065"/>
    </source>
</evidence>
<feature type="transmembrane region" description="Helical" evidence="13">
    <location>
        <begin position="56"/>
        <end position="74"/>
    </location>
</feature>
<feature type="transmembrane region" description="Helical" evidence="13">
    <location>
        <begin position="21"/>
        <end position="44"/>
    </location>
</feature>
<keyword evidence="7" id="KW-0630">Potassium</keyword>
<dbReference type="GO" id="GO:0015252">
    <property type="term" value="F:proton channel activity"/>
    <property type="evidence" value="ECO:0007669"/>
    <property type="project" value="InterPro"/>
</dbReference>